<protein>
    <submittedName>
        <fullName evidence="1">Uncharacterized protein</fullName>
    </submittedName>
</protein>
<reference evidence="1" key="1">
    <citation type="submission" date="2018-02" db="EMBL/GenBank/DDBJ databases">
        <authorList>
            <person name="Cohen D.B."/>
            <person name="Kent A.D."/>
        </authorList>
    </citation>
    <scope>NUCLEOTIDE SEQUENCE</scope>
</reference>
<sequence length="333" mass="38030">MADNIEKKILIREFNEDRDIEVVGKLERNCEIGSNKKGVSIFTYMIGDHDPLCRIRFYSLHVMLVAELLENGELVGVVRGCIRDVGTGFREAQLKMGCILGLRNLPQDIKIEKLHIDHAISLYKKRLSSDKEIYPADIEAILKGKLSLGTWVCCFKKEGWVDFHSKEKNEDITKISSSWMMFSIWNTCEAYKLQIRKSHPLRSFHATLSQAREKISLCLKRPNSDDDDTFPKSIGFLFLYGLIGEGEKVGELMKSVWSFASKLCQNVKDCKVIVTELGVTDPLIKHVPQESSMSCINDLWYTKKMMFHDDDDMMGLMLAKGSLGNVFVDPRDF</sequence>
<name>A0A2N9INY1_FAGSY</name>
<accession>A0A2N9INY1</accession>
<proteinExistence type="predicted"/>
<organism evidence="1">
    <name type="scientific">Fagus sylvatica</name>
    <name type="common">Beechnut</name>
    <dbReference type="NCBI Taxonomy" id="28930"/>
    <lineage>
        <taxon>Eukaryota</taxon>
        <taxon>Viridiplantae</taxon>
        <taxon>Streptophyta</taxon>
        <taxon>Embryophyta</taxon>
        <taxon>Tracheophyta</taxon>
        <taxon>Spermatophyta</taxon>
        <taxon>Magnoliopsida</taxon>
        <taxon>eudicotyledons</taxon>
        <taxon>Gunneridae</taxon>
        <taxon>Pentapetalae</taxon>
        <taxon>rosids</taxon>
        <taxon>fabids</taxon>
        <taxon>Fagales</taxon>
        <taxon>Fagaceae</taxon>
        <taxon>Fagus</taxon>
    </lineage>
</organism>
<dbReference type="PANTHER" id="PTHR47370:SF4">
    <property type="entry name" value="N-ACETYLTRANSFERASE HLS1-LIKE-RELATED"/>
    <property type="match status" value="1"/>
</dbReference>
<dbReference type="InterPro" id="IPR052810">
    <property type="entry name" value="Plant_NAT"/>
</dbReference>
<dbReference type="EMBL" id="OIVN01006148">
    <property type="protein sequence ID" value="SPD26188.1"/>
    <property type="molecule type" value="Genomic_DNA"/>
</dbReference>
<evidence type="ECO:0000313" key="1">
    <source>
        <dbReference type="EMBL" id="SPD26188.1"/>
    </source>
</evidence>
<gene>
    <name evidence="1" type="ORF">FSB_LOCUS54070</name>
</gene>
<dbReference type="AlphaFoldDB" id="A0A2N9INY1"/>
<dbReference type="PANTHER" id="PTHR47370">
    <property type="entry name" value="ACYL-COA N-ACYLTRANSFERASES (NAT) SUPERFAMILY PROTEIN"/>
    <property type="match status" value="1"/>
</dbReference>